<dbReference type="RefSeq" id="WP_058798999.1">
    <property type="nucleotide sequence ID" value="NZ_CP013613.1"/>
</dbReference>
<dbReference type="KEGG" id="prr:AT705_24690"/>
<protein>
    <recommendedName>
        <fullName evidence="3">LPP20 lipoprotein</fullName>
    </recommendedName>
</protein>
<dbReference type="AlphaFoldDB" id="A0A0U2XE60"/>
<evidence type="ECO:0000313" key="1">
    <source>
        <dbReference type="EMBL" id="ALU46164.1"/>
    </source>
</evidence>
<geneLocation type="plasmid" evidence="1 2">
    <name>pMBL6842</name>
</geneLocation>
<organism evidence="1 2">
    <name type="scientific">Pseudoalteromonas rubra</name>
    <dbReference type="NCBI Taxonomy" id="43658"/>
    <lineage>
        <taxon>Bacteria</taxon>
        <taxon>Pseudomonadati</taxon>
        <taxon>Pseudomonadota</taxon>
        <taxon>Gammaproteobacteria</taxon>
        <taxon>Alteromonadales</taxon>
        <taxon>Pseudoalteromonadaceae</taxon>
        <taxon>Pseudoalteromonas</taxon>
    </lineage>
</organism>
<dbReference type="PROSITE" id="PS51257">
    <property type="entry name" value="PROKAR_LIPOPROTEIN"/>
    <property type="match status" value="1"/>
</dbReference>
<accession>A0A0U2XE60</accession>
<evidence type="ECO:0008006" key="3">
    <source>
        <dbReference type="Google" id="ProtNLM"/>
    </source>
</evidence>
<sequence length="205" mass="22728">MKKTSLLLAISLALTGCAGHSDERLAQREQQQIEQAQRQAKATQQAQTQELAALPEWVLTPPVASDSGFYGVGVAQSKQLNHARKAARLQAEFELAKQTNQVLSGSQRAFEQGDADGNVETQTTFLIDQIVDAVPVVGYEVVDQKMVAMNGQFHSYVLLKLPYSQFNKVLKQLRADSDNARVQRHFDELERRLAARRAQPPAQGE</sequence>
<dbReference type="EMBL" id="CP013613">
    <property type="protein sequence ID" value="ALU46164.1"/>
    <property type="molecule type" value="Genomic_DNA"/>
</dbReference>
<evidence type="ECO:0000313" key="2">
    <source>
        <dbReference type="Proteomes" id="UP000069015"/>
    </source>
</evidence>
<keyword evidence="1" id="KW-0614">Plasmid</keyword>
<dbReference type="Proteomes" id="UP000069015">
    <property type="component" value="Plasmid pMBL6842"/>
</dbReference>
<proteinExistence type="predicted"/>
<gene>
    <name evidence="1" type="ORF">AT705_24690</name>
</gene>
<name>A0A0U2XE60_9GAMM</name>
<reference evidence="1 2" key="1">
    <citation type="submission" date="2015-12" db="EMBL/GenBank/DDBJ databases">
        <title>Complete genome sequence of Pseudoalteromonas rubra SCSIO 6842, harboring a conjugative plasmid.</title>
        <authorList>
            <person name="Li B."/>
            <person name="Wang X."/>
        </authorList>
    </citation>
    <scope>NUCLEOTIDE SEQUENCE [LARGE SCALE GENOMIC DNA]</scope>
    <source>
        <strain evidence="1 2">SCSIO 6842</strain>
        <plasmid evidence="2">Plasmid pMBL6842</plasmid>
    </source>
</reference>